<dbReference type="PROSITE" id="PS00211">
    <property type="entry name" value="ABC_TRANSPORTER_1"/>
    <property type="match status" value="1"/>
</dbReference>
<comment type="subcellular location">
    <subcellularLocation>
        <location evidence="5">Cell inner membrane</location>
        <topology evidence="5">Peripheral membrane protein</topology>
    </subcellularLocation>
</comment>
<evidence type="ECO:0000256" key="3">
    <source>
        <dbReference type="ARBA" id="ARBA00022741"/>
    </source>
</evidence>
<dbReference type="GO" id="GO:0005886">
    <property type="term" value="C:plasma membrane"/>
    <property type="evidence" value="ECO:0007669"/>
    <property type="project" value="UniProtKB-SubCell"/>
</dbReference>
<dbReference type="PANTHER" id="PTHR43869">
    <property type="entry name" value="GLYCINE BETAINE/PROLINE BETAINE TRANSPORT SYSTEM ATP-BINDING PROTEIN PROV"/>
    <property type="match status" value="1"/>
</dbReference>
<protein>
    <recommendedName>
        <fullName evidence="5">Quaternary amine transport ATP-binding protein</fullName>
        <ecNumber evidence="5">7.6.2.9</ecNumber>
    </recommendedName>
</protein>
<dbReference type="FunFam" id="3.40.50.300:FF:000201">
    <property type="entry name" value="Glycine betaine/L-proline ABC transporter ATP-binding protein"/>
    <property type="match status" value="1"/>
</dbReference>
<dbReference type="InterPro" id="IPR051921">
    <property type="entry name" value="ABC_osmolyte_uptake_ATP-bind"/>
</dbReference>
<evidence type="ECO:0000313" key="7">
    <source>
        <dbReference type="EMBL" id="PAU82507.1"/>
    </source>
</evidence>
<dbReference type="InterPro" id="IPR003439">
    <property type="entry name" value="ABC_transporter-like_ATP-bd"/>
</dbReference>
<comment type="similarity">
    <text evidence="1 5">Belongs to the ABC transporter superfamily.</text>
</comment>
<dbReference type="Gene3D" id="3.40.50.300">
    <property type="entry name" value="P-loop containing nucleotide triphosphate hydrolases"/>
    <property type="match status" value="1"/>
</dbReference>
<dbReference type="EMBL" id="NSKD01000001">
    <property type="protein sequence ID" value="PAU82507.1"/>
    <property type="molecule type" value="Genomic_DNA"/>
</dbReference>
<dbReference type="AlphaFoldDB" id="A0A2A2FCV2"/>
<evidence type="ECO:0000259" key="6">
    <source>
        <dbReference type="PROSITE" id="PS50893"/>
    </source>
</evidence>
<dbReference type="InterPro" id="IPR003593">
    <property type="entry name" value="AAA+_ATPase"/>
</dbReference>
<keyword evidence="5" id="KW-1003">Cell membrane</keyword>
<comment type="catalytic activity">
    <reaction evidence="5">
        <text>a quaternary ammonium(out) + ATP + H2O = a quaternary ammonium(in) + ADP + phosphate + H(+)</text>
        <dbReference type="Rhea" id="RHEA:11036"/>
        <dbReference type="ChEBI" id="CHEBI:15377"/>
        <dbReference type="ChEBI" id="CHEBI:15378"/>
        <dbReference type="ChEBI" id="CHEBI:30616"/>
        <dbReference type="ChEBI" id="CHEBI:35267"/>
        <dbReference type="ChEBI" id="CHEBI:43474"/>
        <dbReference type="ChEBI" id="CHEBI:456216"/>
    </reaction>
</comment>
<keyword evidence="5" id="KW-0997">Cell inner membrane</keyword>
<evidence type="ECO:0000256" key="5">
    <source>
        <dbReference type="RuleBase" id="RU369116"/>
    </source>
</evidence>
<dbReference type="OrthoDB" id="9802264at2"/>
<keyword evidence="5" id="KW-0472">Membrane</keyword>
<keyword evidence="8" id="KW-1185">Reference proteome</keyword>
<evidence type="ECO:0000256" key="2">
    <source>
        <dbReference type="ARBA" id="ARBA00022448"/>
    </source>
</evidence>
<dbReference type="GO" id="GO:0006865">
    <property type="term" value="P:amino acid transport"/>
    <property type="evidence" value="ECO:0007669"/>
    <property type="project" value="UniProtKB-UniRule"/>
</dbReference>
<organism evidence="7 8">
    <name type="scientific">Halovibrio salipaludis</name>
    <dbReference type="NCBI Taxonomy" id="2032626"/>
    <lineage>
        <taxon>Bacteria</taxon>
        <taxon>Pseudomonadati</taxon>
        <taxon>Pseudomonadota</taxon>
        <taxon>Gammaproteobacteria</taxon>
        <taxon>Oceanospirillales</taxon>
        <taxon>Halomonadaceae</taxon>
        <taxon>Halovibrio</taxon>
    </lineage>
</organism>
<dbReference type="CDD" id="cd03294">
    <property type="entry name" value="ABC_Pro_Gly_Betaine"/>
    <property type="match status" value="1"/>
</dbReference>
<dbReference type="InterPro" id="IPR005892">
    <property type="entry name" value="Gly-betaine_transp_ATP-bd"/>
</dbReference>
<gene>
    <name evidence="7" type="ORF">CK501_03335</name>
</gene>
<dbReference type="EC" id="7.6.2.9" evidence="5"/>
<dbReference type="InterPro" id="IPR027417">
    <property type="entry name" value="P-loop_NTPase"/>
</dbReference>
<dbReference type="GO" id="GO:0005524">
    <property type="term" value="F:ATP binding"/>
    <property type="evidence" value="ECO:0007669"/>
    <property type="project" value="UniProtKB-UniRule"/>
</dbReference>
<dbReference type="InterPro" id="IPR017871">
    <property type="entry name" value="ABC_transporter-like_CS"/>
</dbReference>
<dbReference type="SUPFAM" id="SSF52540">
    <property type="entry name" value="P-loop containing nucleoside triphosphate hydrolases"/>
    <property type="match status" value="1"/>
</dbReference>
<dbReference type="PANTHER" id="PTHR43869:SF1">
    <property type="entry name" value="GLYCINE BETAINE_PROLINE BETAINE TRANSPORT SYSTEM ATP-BINDING PROTEIN PROV"/>
    <property type="match status" value="1"/>
</dbReference>
<keyword evidence="3 5" id="KW-0547">Nucleotide-binding</keyword>
<comment type="subunit">
    <text evidence="5">The complex is probably composed of two ATP-binding proteins, two transmembrane proteins and a solute-binding protein.</text>
</comment>
<proteinExistence type="inferred from homology"/>
<dbReference type="Pfam" id="PF00005">
    <property type="entry name" value="ABC_tran"/>
    <property type="match status" value="1"/>
</dbReference>
<name>A0A2A2FCV2_9GAMM</name>
<dbReference type="SMART" id="SM00382">
    <property type="entry name" value="AAA"/>
    <property type="match status" value="1"/>
</dbReference>
<dbReference type="GO" id="GO:0006970">
    <property type="term" value="P:response to osmotic stress"/>
    <property type="evidence" value="ECO:0007669"/>
    <property type="project" value="UniProtKB-ARBA"/>
</dbReference>
<dbReference type="GO" id="GO:0031460">
    <property type="term" value="P:glycine betaine transport"/>
    <property type="evidence" value="ECO:0007669"/>
    <property type="project" value="InterPro"/>
</dbReference>
<feature type="domain" description="ABC transporter" evidence="6">
    <location>
        <begin position="4"/>
        <end position="269"/>
    </location>
</feature>
<keyword evidence="2 5" id="KW-0813">Transport</keyword>
<dbReference type="NCBIfam" id="TIGR01186">
    <property type="entry name" value="proV"/>
    <property type="match status" value="1"/>
</dbReference>
<sequence>MAVIRAEGVTKVFGPNPESVKPLLDQGKSKDEIQAETGHVVGVNNASFEVGAGEVFCIMGLSGSGKSTLIRCINRLIEPTFGKIILNDPEHGEMDIATMDDPTLRRVRSQHLSMVFQHFALFPHKTVLSNVVYGLEVQGRDKAEREELGKKYLEMVGLGGWENHYPDELSGGMQQRVGLARAVATEANILLMDEPFSALDPLIKVQMQDELMRIQQELGRTILFITHDLDEAMRIGDHIAIMDAGRIVQVGNPEEILVNPKTEYVAKFVEHADPTGVITAETVALPFSDRYFNRVGKEAGNQVWNRTGYSDIEFHVDTNGHLVKMRFEGNEVALHELEEKVTETGGAPERHTDAAVHCSSDTVLKRVLRGRAYSELPVIVQDAEGRLQGVIDEPELIHGILEKQGYAQDD</sequence>
<evidence type="ECO:0000313" key="8">
    <source>
        <dbReference type="Proteomes" id="UP000218896"/>
    </source>
</evidence>
<evidence type="ECO:0000256" key="1">
    <source>
        <dbReference type="ARBA" id="ARBA00005417"/>
    </source>
</evidence>
<keyword evidence="4 5" id="KW-0067">ATP-binding</keyword>
<comment type="caution">
    <text evidence="7">The sequence shown here is derived from an EMBL/GenBank/DDBJ whole genome shotgun (WGS) entry which is preliminary data.</text>
</comment>
<evidence type="ECO:0000256" key="4">
    <source>
        <dbReference type="ARBA" id="ARBA00022840"/>
    </source>
</evidence>
<dbReference type="GO" id="GO:0016887">
    <property type="term" value="F:ATP hydrolysis activity"/>
    <property type="evidence" value="ECO:0007669"/>
    <property type="project" value="UniProtKB-UniRule"/>
</dbReference>
<reference evidence="7 8" key="1">
    <citation type="submission" date="2017-08" db="EMBL/GenBank/DDBJ databases">
        <title>Halovibrio sewagensis sp. nov., isolated from wastewater of high salinity.</title>
        <authorList>
            <person name="Dong X."/>
            <person name="Zhang G."/>
        </authorList>
    </citation>
    <scope>NUCLEOTIDE SEQUENCE [LARGE SCALE GENOMIC DNA]</scope>
    <source>
        <strain evidence="7 8">YL5-2</strain>
    </source>
</reference>
<dbReference type="GO" id="GO:0015418">
    <property type="term" value="F:ABC-type quaternary ammonium compound transporting activity"/>
    <property type="evidence" value="ECO:0007669"/>
    <property type="project" value="UniProtKB-EC"/>
</dbReference>
<dbReference type="Proteomes" id="UP000218896">
    <property type="component" value="Unassembled WGS sequence"/>
</dbReference>
<accession>A0A2A2FCV2</accession>
<dbReference type="PROSITE" id="PS50893">
    <property type="entry name" value="ABC_TRANSPORTER_2"/>
    <property type="match status" value="1"/>
</dbReference>